<evidence type="ECO:0000313" key="4">
    <source>
        <dbReference type="EMBL" id="MDT0582136.1"/>
    </source>
</evidence>
<keyword evidence="1 4" id="KW-0378">Hydrolase</keyword>
<accession>A0AAW8QYQ2</accession>
<name>A0AAW8QYQ2_9ALTE</name>
<dbReference type="InterPro" id="IPR050789">
    <property type="entry name" value="Diverse_Enzym_Activities"/>
</dbReference>
<keyword evidence="5" id="KW-1185">Reference proteome</keyword>
<keyword evidence="2" id="KW-1133">Transmembrane helix</keyword>
<dbReference type="EC" id="3.1.1.103" evidence="4"/>
<dbReference type="SUPFAM" id="SSF56601">
    <property type="entry name" value="beta-lactamase/transpeptidase-like"/>
    <property type="match status" value="1"/>
</dbReference>
<comment type="caution">
    <text evidence="4">The sequence shown here is derived from an EMBL/GenBank/DDBJ whole genome shotgun (WGS) entry which is preliminary data.</text>
</comment>
<dbReference type="PANTHER" id="PTHR43283">
    <property type="entry name" value="BETA-LACTAMASE-RELATED"/>
    <property type="match status" value="1"/>
</dbReference>
<dbReference type="Proteomes" id="UP001249020">
    <property type="component" value="Unassembled WGS sequence"/>
</dbReference>
<feature type="transmembrane region" description="Helical" evidence="2">
    <location>
        <begin position="7"/>
        <end position="26"/>
    </location>
</feature>
<reference evidence="4 5" key="1">
    <citation type="submission" date="2023-09" db="EMBL/GenBank/DDBJ databases">
        <authorList>
            <person name="Rey-Velasco X."/>
        </authorList>
    </citation>
    <scope>NUCLEOTIDE SEQUENCE [LARGE SCALE GENOMIC DNA]</scope>
    <source>
        <strain evidence="4 5">W409</strain>
    </source>
</reference>
<sequence>MKKWQKIALKVVLALSITTTSIYIFAPWEYGLYYVKPVPETIEEEIQLATEHGLDGMIVYVDEGNKEPRTYASGWHNRDQKIPAYGNALFKIASIAKLYDASAVAKLAAANVLDLEKTLGSYLPELSSRIENADQITLRMMVQHRSGIPNFTDQEGFNWASNSLDALDLVLDKPADFLPGEDYAYSNTNYLLLENIMSSALGYEYTDYIRNEILLPLGLQDTYFSIHDVPKKELMSGYYVGSDEDFKHLDQGYVASAQNVGVFLRALNDGSLFTEKENQIYRDLYEYNHTGWVLGYSSIARYHKDSDTVLIQFTNTTGDDRILLTQIVYSRLLSILHN</sequence>
<gene>
    <name evidence="4" type="ORF">RM544_06280</name>
</gene>
<dbReference type="InterPro" id="IPR001466">
    <property type="entry name" value="Beta-lactam-related"/>
</dbReference>
<dbReference type="Pfam" id="PF00144">
    <property type="entry name" value="Beta-lactamase"/>
    <property type="match status" value="1"/>
</dbReference>
<dbReference type="InterPro" id="IPR012338">
    <property type="entry name" value="Beta-lactam/transpept-like"/>
</dbReference>
<evidence type="ECO:0000256" key="2">
    <source>
        <dbReference type="SAM" id="Phobius"/>
    </source>
</evidence>
<dbReference type="AlphaFoldDB" id="A0AAW8QYQ2"/>
<dbReference type="RefSeq" id="WP_311360918.1">
    <property type="nucleotide sequence ID" value="NZ_JAVRIE010000002.1"/>
</dbReference>
<evidence type="ECO:0000313" key="5">
    <source>
        <dbReference type="Proteomes" id="UP001249020"/>
    </source>
</evidence>
<dbReference type="PANTHER" id="PTHR43283:SF11">
    <property type="entry name" value="BETA-LACTAMASE-RELATED DOMAIN-CONTAINING PROTEIN"/>
    <property type="match status" value="1"/>
</dbReference>
<keyword evidence="2" id="KW-0472">Membrane</keyword>
<feature type="domain" description="Beta-lactamase-related" evidence="3">
    <location>
        <begin position="47"/>
        <end position="283"/>
    </location>
</feature>
<evidence type="ECO:0000256" key="1">
    <source>
        <dbReference type="ARBA" id="ARBA00022801"/>
    </source>
</evidence>
<organism evidence="4 5">
    <name type="scientific">Brumicola blandensis</name>
    <dbReference type="NCBI Taxonomy" id="3075611"/>
    <lineage>
        <taxon>Bacteria</taxon>
        <taxon>Pseudomonadati</taxon>
        <taxon>Pseudomonadota</taxon>
        <taxon>Gammaproteobacteria</taxon>
        <taxon>Alteromonadales</taxon>
        <taxon>Alteromonadaceae</taxon>
        <taxon>Brumicola</taxon>
    </lineage>
</organism>
<protein>
    <submittedName>
        <fullName evidence="4">Serine hydrolase domain-containing protein</fullName>
        <ecNumber evidence="4">3.1.1.103</ecNumber>
    </submittedName>
</protein>
<dbReference type="EMBL" id="JAVRIE010000002">
    <property type="protein sequence ID" value="MDT0582136.1"/>
    <property type="molecule type" value="Genomic_DNA"/>
</dbReference>
<evidence type="ECO:0000259" key="3">
    <source>
        <dbReference type="Pfam" id="PF00144"/>
    </source>
</evidence>
<dbReference type="GO" id="GO:0016787">
    <property type="term" value="F:hydrolase activity"/>
    <property type="evidence" value="ECO:0007669"/>
    <property type="project" value="UniProtKB-KW"/>
</dbReference>
<keyword evidence="2" id="KW-0812">Transmembrane</keyword>
<proteinExistence type="predicted"/>
<dbReference type="Gene3D" id="3.40.710.10">
    <property type="entry name" value="DD-peptidase/beta-lactamase superfamily"/>
    <property type="match status" value="1"/>
</dbReference>